<sequence length="172" mass="19150">MKPWRLEEARILSFPGKVNSSWNVCSPASFTLLCSNWTQESEGQHVLIEAVFPALGRYPFAEQLQWNLMSTKRRSIHPAIIFPGALLMTPPVFGIRPSGIMSLDASVASRACYPLILMLVETAPGAEGNQMLLKGDSRLGPGVGRNQRLRASFRFDESKSFLAPKWLGLRDF</sequence>
<dbReference type="EMBL" id="JAGKQM010000014">
    <property type="protein sequence ID" value="KAH0884127.1"/>
    <property type="molecule type" value="Genomic_DNA"/>
</dbReference>
<comment type="caution">
    <text evidence="1">The sequence shown here is derived from an EMBL/GenBank/DDBJ whole genome shotgun (WGS) entry which is preliminary data.</text>
</comment>
<gene>
    <name evidence="1" type="ORF">HID58_060223</name>
</gene>
<name>A0ABQ7ZV68_BRANA</name>
<reference evidence="1 2" key="1">
    <citation type="submission" date="2021-05" db="EMBL/GenBank/DDBJ databases">
        <title>Genome Assembly of Synthetic Allotetraploid Brassica napus Reveals Homoeologous Exchanges between Subgenomes.</title>
        <authorList>
            <person name="Davis J.T."/>
        </authorList>
    </citation>
    <scope>NUCLEOTIDE SEQUENCE [LARGE SCALE GENOMIC DNA]</scope>
    <source>
        <strain evidence="2">cv. Da-Ae</strain>
        <tissue evidence="1">Seedling</tissue>
    </source>
</reference>
<proteinExistence type="predicted"/>
<organism evidence="1 2">
    <name type="scientific">Brassica napus</name>
    <name type="common">Rape</name>
    <dbReference type="NCBI Taxonomy" id="3708"/>
    <lineage>
        <taxon>Eukaryota</taxon>
        <taxon>Viridiplantae</taxon>
        <taxon>Streptophyta</taxon>
        <taxon>Embryophyta</taxon>
        <taxon>Tracheophyta</taxon>
        <taxon>Spermatophyta</taxon>
        <taxon>Magnoliopsida</taxon>
        <taxon>eudicotyledons</taxon>
        <taxon>Gunneridae</taxon>
        <taxon>Pentapetalae</taxon>
        <taxon>rosids</taxon>
        <taxon>malvids</taxon>
        <taxon>Brassicales</taxon>
        <taxon>Brassicaceae</taxon>
        <taxon>Brassiceae</taxon>
        <taxon>Brassica</taxon>
    </lineage>
</organism>
<keyword evidence="2" id="KW-1185">Reference proteome</keyword>
<protein>
    <submittedName>
        <fullName evidence="1">Uncharacterized protein</fullName>
    </submittedName>
</protein>
<accession>A0ABQ7ZV68</accession>
<evidence type="ECO:0000313" key="1">
    <source>
        <dbReference type="EMBL" id="KAH0884127.1"/>
    </source>
</evidence>
<evidence type="ECO:0000313" key="2">
    <source>
        <dbReference type="Proteomes" id="UP000824890"/>
    </source>
</evidence>
<dbReference type="Proteomes" id="UP000824890">
    <property type="component" value="Unassembled WGS sequence"/>
</dbReference>